<dbReference type="InterPro" id="IPR043519">
    <property type="entry name" value="NT_sf"/>
</dbReference>
<gene>
    <name evidence="10" type="primary">relA</name>
    <name evidence="10" type="ORF">WR164_09040</name>
</gene>
<dbReference type="NCBIfam" id="TIGR00691">
    <property type="entry name" value="spoT_relA"/>
    <property type="match status" value="1"/>
</dbReference>
<dbReference type="CDD" id="cd05399">
    <property type="entry name" value="NT_Rel-Spo_like"/>
    <property type="match status" value="1"/>
</dbReference>
<dbReference type="CDD" id="cd00077">
    <property type="entry name" value="HDc"/>
    <property type="match status" value="1"/>
</dbReference>
<dbReference type="FunFam" id="1.10.3210.10:FF:000001">
    <property type="entry name" value="GTP pyrophosphokinase RelA"/>
    <property type="match status" value="1"/>
</dbReference>
<dbReference type="Pfam" id="PF19296">
    <property type="entry name" value="RelA_AH_RIS"/>
    <property type="match status" value="1"/>
</dbReference>
<dbReference type="SUPFAM" id="SSF55021">
    <property type="entry name" value="ACT-like"/>
    <property type="match status" value="1"/>
</dbReference>
<dbReference type="Pfam" id="PF13328">
    <property type="entry name" value="HD_4"/>
    <property type="match status" value="1"/>
</dbReference>
<dbReference type="Gene3D" id="1.10.3210.10">
    <property type="entry name" value="Hypothetical protein af1432"/>
    <property type="match status" value="1"/>
</dbReference>
<dbReference type="GO" id="GO:0005525">
    <property type="term" value="F:GTP binding"/>
    <property type="evidence" value="ECO:0007669"/>
    <property type="project" value="UniProtKB-KW"/>
</dbReference>
<accession>A0A9W6ESM2</accession>
<evidence type="ECO:0000256" key="1">
    <source>
        <dbReference type="ARBA" id="ARBA00004976"/>
    </source>
</evidence>
<sequence>MSKERKWNFDDLIHRVSTYMNSDHVKMVKRAYNFADHAHKNQLRKSGTKYIVHPLQVAGILAELKMDPETICAGLLHDVIKHAHVPIKDVKEQFGDNIALIVDGVTKISQMKYKSHNDRLAANYRKMLLSVSHDIRIIIVKLADCLDNMRTLKHLESKKRLRIANETLAIYAPLADRLGIGAIKWELEDLSLRYLDPEQYYLVAHLMHSKRTQRVAYINMAVHDVRKVISNLHIKVDVYGRPKHIYSIYRKMHNKHKKFSQIYDLLALRVITKSIKDCYAVLGAIQSKWKPVNGRFKDYIANPKPNMYQSLHTTVIGPEGKLLEAQIRTAKMHQIAEYGVAAHWAYKEGIKDKIKGSSDNYKLNEYKHVIELQEQDKNSDENEIDETLNSGRNALFDNHVYIFTPRGDVLELPKHSKPLDVAYKIHTEVGNHTTGVTVNGKMVPLDYELKTGDVVDILTSSNASPSRDWLGLVTSVKTKRKIKQYFRRNDRERNIVVGKEILNKKVKDDDYDPRIILTDDNINKIAQSMHYRDMDDLLAMIGFGDIQPEGIVKRLTKDVRENQEKEHRAIEQQQLLNQHHPIDPNRKSGHENKKNGSDVVIEGIDNLLIHLSHCCNPIPGDPIVGYITMGHGVAIHRKNCPNVKKFESTGQRIVNAHWADNSSNGVNYNTILKIRGYNRTGLLNDVLKKINAVTKQIKSVEGKVGNREVVSITIYLDLHNVQQYQALQSSLKNVNDIYSVKRAFQ</sequence>
<evidence type="ECO:0000313" key="11">
    <source>
        <dbReference type="Proteomes" id="UP001144204"/>
    </source>
</evidence>
<evidence type="ECO:0000259" key="9">
    <source>
        <dbReference type="PROSITE" id="PS51880"/>
    </source>
</evidence>
<dbReference type="SUPFAM" id="SSF109604">
    <property type="entry name" value="HD-domain/PDEase-like"/>
    <property type="match status" value="1"/>
</dbReference>
<dbReference type="InterPro" id="IPR045865">
    <property type="entry name" value="ACT-like_dom_sf"/>
</dbReference>
<comment type="function">
    <text evidence="5">In eubacteria ppGpp (guanosine 3'-diphosphate 5'-diphosphate) is a mediator of the stringent response that coordinates a variety of cellular activities in response to changes in nutritional abundance.</text>
</comment>
<dbReference type="CDD" id="cd01668">
    <property type="entry name" value="TGS_RSH"/>
    <property type="match status" value="1"/>
</dbReference>
<dbReference type="PANTHER" id="PTHR21262:SF31">
    <property type="entry name" value="GTP PYROPHOSPHOKINASE"/>
    <property type="match status" value="1"/>
</dbReference>
<evidence type="ECO:0000256" key="5">
    <source>
        <dbReference type="RuleBase" id="RU003847"/>
    </source>
</evidence>
<evidence type="ECO:0000256" key="6">
    <source>
        <dbReference type="SAM" id="Coils"/>
    </source>
</evidence>
<dbReference type="EMBL" id="BRPL01000002">
    <property type="protein sequence ID" value="GLB46925.1"/>
    <property type="molecule type" value="Genomic_DNA"/>
</dbReference>
<comment type="similarity">
    <text evidence="5">Belongs to the relA/spoT family.</text>
</comment>
<comment type="pathway">
    <text evidence="1">Purine metabolism; ppGpp biosynthesis; ppGpp from GTP: step 1/2.</text>
</comment>
<dbReference type="Pfam" id="PF04607">
    <property type="entry name" value="RelA_SpoT"/>
    <property type="match status" value="1"/>
</dbReference>
<dbReference type="PANTHER" id="PTHR21262">
    <property type="entry name" value="GUANOSINE-3',5'-BIS DIPHOSPHATE 3'-PYROPHOSPHOHYDROLASE"/>
    <property type="match status" value="1"/>
</dbReference>
<comment type="catalytic activity">
    <reaction evidence="4">
        <text>GTP + ATP = guanosine 3'-diphosphate 5'-triphosphate + AMP</text>
        <dbReference type="Rhea" id="RHEA:22088"/>
        <dbReference type="ChEBI" id="CHEBI:30616"/>
        <dbReference type="ChEBI" id="CHEBI:37565"/>
        <dbReference type="ChEBI" id="CHEBI:142410"/>
        <dbReference type="ChEBI" id="CHEBI:456215"/>
        <dbReference type="EC" id="2.7.6.5"/>
    </reaction>
</comment>
<dbReference type="Pfam" id="PF02824">
    <property type="entry name" value="TGS"/>
    <property type="match status" value="1"/>
</dbReference>
<dbReference type="InterPro" id="IPR003607">
    <property type="entry name" value="HD/PDEase_dom"/>
</dbReference>
<organism evidence="10 11">
    <name type="scientific">Philodulcilactobacillus myokoensis</name>
    <dbReference type="NCBI Taxonomy" id="2929573"/>
    <lineage>
        <taxon>Bacteria</taxon>
        <taxon>Bacillati</taxon>
        <taxon>Bacillota</taxon>
        <taxon>Bacilli</taxon>
        <taxon>Lactobacillales</taxon>
        <taxon>Lactobacillaceae</taxon>
        <taxon>Philodulcilactobacillus</taxon>
    </lineage>
</organism>
<dbReference type="SMART" id="SM00954">
    <property type="entry name" value="RelA_SpoT"/>
    <property type="match status" value="1"/>
</dbReference>
<name>A0A9W6ESM2_9LACO</name>
<feature type="compositionally biased region" description="Basic and acidic residues" evidence="7">
    <location>
        <begin position="580"/>
        <end position="596"/>
    </location>
</feature>
<dbReference type="Gene3D" id="3.10.20.30">
    <property type="match status" value="1"/>
</dbReference>
<dbReference type="InterPro" id="IPR012675">
    <property type="entry name" value="Beta-grasp_dom_sf"/>
</dbReference>
<dbReference type="SMART" id="SM00471">
    <property type="entry name" value="HDc"/>
    <property type="match status" value="1"/>
</dbReference>
<evidence type="ECO:0000256" key="2">
    <source>
        <dbReference type="ARBA" id="ARBA00013251"/>
    </source>
</evidence>
<comment type="caution">
    <text evidence="10">The sequence shown here is derived from an EMBL/GenBank/DDBJ whole genome shotgun (WGS) entry which is preliminary data.</text>
</comment>
<proteinExistence type="inferred from homology"/>
<dbReference type="FunFam" id="3.30.460.10:FF:000001">
    <property type="entry name" value="GTP pyrophosphokinase RelA"/>
    <property type="match status" value="1"/>
</dbReference>
<dbReference type="GO" id="GO:0008728">
    <property type="term" value="F:GTP diphosphokinase activity"/>
    <property type="evidence" value="ECO:0007669"/>
    <property type="project" value="UniProtKB-EC"/>
</dbReference>
<keyword evidence="11" id="KW-1185">Reference proteome</keyword>
<dbReference type="InterPro" id="IPR004095">
    <property type="entry name" value="TGS"/>
</dbReference>
<evidence type="ECO:0000313" key="10">
    <source>
        <dbReference type="EMBL" id="GLB46925.1"/>
    </source>
</evidence>
<feature type="compositionally biased region" description="Basic and acidic residues" evidence="7">
    <location>
        <begin position="560"/>
        <end position="570"/>
    </location>
</feature>
<dbReference type="GO" id="GO:0005886">
    <property type="term" value="C:plasma membrane"/>
    <property type="evidence" value="ECO:0007669"/>
    <property type="project" value="TreeGrafter"/>
</dbReference>
<dbReference type="InterPro" id="IPR033655">
    <property type="entry name" value="TGS_RelA/SpoT"/>
</dbReference>
<dbReference type="InterPro" id="IPR006674">
    <property type="entry name" value="HD_domain"/>
</dbReference>
<dbReference type="AlphaFoldDB" id="A0A9W6ESM2"/>
<dbReference type="FunFam" id="3.10.20.30:FF:000002">
    <property type="entry name" value="GTP pyrophosphokinase (RelA/SpoT)"/>
    <property type="match status" value="1"/>
</dbReference>
<evidence type="ECO:0000256" key="3">
    <source>
        <dbReference type="ARBA" id="ARBA00023134"/>
    </source>
</evidence>
<evidence type="ECO:0000256" key="4">
    <source>
        <dbReference type="ARBA" id="ARBA00048244"/>
    </source>
</evidence>
<dbReference type="Gene3D" id="3.30.460.10">
    <property type="entry name" value="Beta Polymerase, domain 2"/>
    <property type="match status" value="1"/>
</dbReference>
<dbReference type="RefSeq" id="WP_286136387.1">
    <property type="nucleotide sequence ID" value="NZ_BRPL01000002.1"/>
</dbReference>
<feature type="coiled-coil region" evidence="6">
    <location>
        <begin position="363"/>
        <end position="390"/>
    </location>
</feature>
<dbReference type="SUPFAM" id="SSF81271">
    <property type="entry name" value="TGS-like"/>
    <property type="match status" value="1"/>
</dbReference>
<feature type="domain" description="TGS" evidence="9">
    <location>
        <begin position="398"/>
        <end position="459"/>
    </location>
</feature>
<dbReference type="Proteomes" id="UP001144204">
    <property type="component" value="Unassembled WGS sequence"/>
</dbReference>
<keyword evidence="3" id="KW-0342">GTP-binding</keyword>
<keyword evidence="6" id="KW-0175">Coiled coil</keyword>
<dbReference type="InterPro" id="IPR004811">
    <property type="entry name" value="RelA/Spo_fam"/>
</dbReference>
<dbReference type="PROSITE" id="PS51880">
    <property type="entry name" value="TGS"/>
    <property type="match status" value="1"/>
</dbReference>
<feature type="region of interest" description="Disordered" evidence="7">
    <location>
        <begin position="560"/>
        <end position="596"/>
    </location>
</feature>
<dbReference type="InterPro" id="IPR007685">
    <property type="entry name" value="RelA_SpoT"/>
</dbReference>
<dbReference type="GO" id="GO:0015969">
    <property type="term" value="P:guanosine tetraphosphate metabolic process"/>
    <property type="evidence" value="ECO:0007669"/>
    <property type="project" value="InterPro"/>
</dbReference>
<dbReference type="Gene3D" id="3.30.70.260">
    <property type="match status" value="1"/>
</dbReference>
<dbReference type="PROSITE" id="PS51831">
    <property type="entry name" value="HD"/>
    <property type="match status" value="1"/>
</dbReference>
<reference evidence="10" key="2">
    <citation type="journal article" date="2023" name="PLoS ONE">
        <title>Philodulcilactobacillus myokoensis gen. nov., sp. nov., a fructophilic, acidophilic, and agar-phobic lactic acid bacterium isolated from fermented vegetable extracts.</title>
        <authorList>
            <person name="Kouya T."/>
            <person name="Ishiyama Y."/>
            <person name="Ohashi S."/>
            <person name="Kumakubo R."/>
            <person name="Yamazaki T."/>
            <person name="Otaki T."/>
        </authorList>
    </citation>
    <scope>NUCLEOTIDE SEQUENCE</scope>
    <source>
        <strain evidence="10">WR16-4</strain>
    </source>
</reference>
<keyword evidence="3" id="KW-0547">Nucleotide-binding</keyword>
<evidence type="ECO:0000256" key="7">
    <source>
        <dbReference type="SAM" id="MobiDB-lite"/>
    </source>
</evidence>
<evidence type="ECO:0000259" key="8">
    <source>
        <dbReference type="PROSITE" id="PS51831"/>
    </source>
</evidence>
<reference evidence="10" key="1">
    <citation type="submission" date="2022-07" db="EMBL/GenBank/DDBJ databases">
        <authorList>
            <person name="Kouya T."/>
            <person name="Ishiyama Y."/>
        </authorList>
    </citation>
    <scope>NUCLEOTIDE SEQUENCE</scope>
    <source>
        <strain evidence="10">WR16-4</strain>
    </source>
</reference>
<dbReference type="Pfam" id="PF13291">
    <property type="entry name" value="ACT_4"/>
    <property type="match status" value="1"/>
</dbReference>
<protein>
    <recommendedName>
        <fullName evidence="2">GTP diphosphokinase</fullName>
        <ecNumber evidence="2">2.7.6.5</ecNumber>
    </recommendedName>
</protein>
<feature type="domain" description="HD" evidence="8">
    <location>
        <begin position="50"/>
        <end position="149"/>
    </location>
</feature>
<dbReference type="SUPFAM" id="SSF81301">
    <property type="entry name" value="Nucleotidyltransferase"/>
    <property type="match status" value="1"/>
</dbReference>
<dbReference type="EC" id="2.7.6.5" evidence="2"/>
<dbReference type="InterPro" id="IPR045600">
    <property type="entry name" value="RelA/SpoT_AH_RIS"/>
</dbReference>
<dbReference type="InterPro" id="IPR002912">
    <property type="entry name" value="ACT_dom"/>
</dbReference>
<dbReference type="InterPro" id="IPR012676">
    <property type="entry name" value="TGS-like"/>
</dbReference>